<dbReference type="OrthoDB" id="9804305at2"/>
<comment type="similarity">
    <text evidence="2 9">Belongs to the polyribonucleotide nucleotidyltransferase family.</text>
</comment>
<dbReference type="SUPFAM" id="SSF54211">
    <property type="entry name" value="Ribosomal protein S5 domain 2-like"/>
    <property type="match status" value="2"/>
</dbReference>
<comment type="subcellular location">
    <subcellularLocation>
        <location evidence="1 9">Cytoplasm</location>
    </subcellularLocation>
</comment>
<dbReference type="GO" id="GO:0003723">
    <property type="term" value="F:RNA binding"/>
    <property type="evidence" value="ECO:0007669"/>
    <property type="project" value="UniProtKB-UniRule"/>
</dbReference>
<protein>
    <recommendedName>
        <fullName evidence="9">Polyribonucleotide nucleotidyltransferase</fullName>
        <ecNumber evidence="9">2.7.7.8</ecNumber>
    </recommendedName>
    <alternativeName>
        <fullName evidence="9">Polynucleotide phosphorylase</fullName>
        <shortName evidence="9">PNPase</shortName>
    </alternativeName>
</protein>
<dbReference type="Pfam" id="PF03725">
    <property type="entry name" value="RNase_PH_C"/>
    <property type="match status" value="1"/>
</dbReference>
<dbReference type="CDD" id="cd02393">
    <property type="entry name" value="KH-I_PNPase"/>
    <property type="match status" value="1"/>
</dbReference>
<dbReference type="AlphaFoldDB" id="A0A3Q9HP06"/>
<feature type="domain" description="S1 motif" evidence="10">
    <location>
        <begin position="625"/>
        <end position="693"/>
    </location>
</feature>
<keyword evidence="6 9" id="KW-0479">Metal-binding</keyword>
<dbReference type="SMART" id="SM00322">
    <property type="entry name" value="KH"/>
    <property type="match status" value="1"/>
</dbReference>
<evidence type="ECO:0000256" key="2">
    <source>
        <dbReference type="ARBA" id="ARBA00007404"/>
    </source>
</evidence>
<dbReference type="CDD" id="cd11364">
    <property type="entry name" value="RNase_PH_PNPase_2"/>
    <property type="match status" value="1"/>
</dbReference>
<dbReference type="NCBIfam" id="TIGR03591">
    <property type="entry name" value="polynuc_phos"/>
    <property type="match status" value="1"/>
</dbReference>
<dbReference type="PROSITE" id="PS50084">
    <property type="entry name" value="KH_TYPE_1"/>
    <property type="match status" value="1"/>
</dbReference>
<proteinExistence type="inferred from homology"/>
<gene>
    <name evidence="9" type="primary">pnp</name>
    <name evidence="11" type="ORF">BBF96_02725</name>
</gene>
<dbReference type="InterPro" id="IPR003029">
    <property type="entry name" value="S1_domain"/>
</dbReference>
<evidence type="ECO:0000256" key="4">
    <source>
        <dbReference type="ARBA" id="ARBA00022679"/>
    </source>
</evidence>
<dbReference type="InterPro" id="IPR036345">
    <property type="entry name" value="ExoRNase_PH_dom2_sf"/>
</dbReference>
<feature type="binding site" evidence="9">
    <location>
        <position position="489"/>
    </location>
    <ligand>
        <name>Mg(2+)</name>
        <dbReference type="ChEBI" id="CHEBI:18420"/>
    </ligand>
</feature>
<name>A0A3Q9HP06_9FIRM</name>
<dbReference type="FunFam" id="2.40.50.140:FF:000023">
    <property type="entry name" value="Polyribonucleotide nucleotidyltransferase"/>
    <property type="match status" value="1"/>
</dbReference>
<dbReference type="GO" id="GO:0005829">
    <property type="term" value="C:cytosol"/>
    <property type="evidence" value="ECO:0007669"/>
    <property type="project" value="TreeGrafter"/>
</dbReference>
<keyword evidence="5 9" id="KW-0548">Nucleotidyltransferase</keyword>
<dbReference type="GO" id="GO:0000287">
    <property type="term" value="F:magnesium ion binding"/>
    <property type="evidence" value="ECO:0007669"/>
    <property type="project" value="UniProtKB-UniRule"/>
</dbReference>
<evidence type="ECO:0000256" key="8">
    <source>
        <dbReference type="ARBA" id="ARBA00022884"/>
    </source>
</evidence>
<dbReference type="Gene3D" id="3.30.230.70">
    <property type="entry name" value="GHMP Kinase, N-terminal domain"/>
    <property type="match status" value="2"/>
</dbReference>
<dbReference type="GO" id="GO:0004654">
    <property type="term" value="F:polyribonucleotide nucleotidyltransferase activity"/>
    <property type="evidence" value="ECO:0007669"/>
    <property type="project" value="UniProtKB-UniRule"/>
</dbReference>
<dbReference type="GO" id="GO:0006402">
    <property type="term" value="P:mRNA catabolic process"/>
    <property type="evidence" value="ECO:0007669"/>
    <property type="project" value="UniProtKB-UniRule"/>
</dbReference>
<evidence type="ECO:0000256" key="7">
    <source>
        <dbReference type="ARBA" id="ARBA00022842"/>
    </source>
</evidence>
<dbReference type="KEGG" id="aft:BBF96_02725"/>
<reference evidence="11 12" key="1">
    <citation type="submission" date="2016-07" db="EMBL/GenBank/DDBJ databases">
        <title>Genome and transcriptome analysis of iron-reducing fermentative bacteria Anoxybacter fermentans.</title>
        <authorList>
            <person name="Zeng X."/>
            <person name="Shao Z."/>
        </authorList>
    </citation>
    <scope>NUCLEOTIDE SEQUENCE [LARGE SCALE GENOMIC DNA]</scope>
    <source>
        <strain evidence="11 12">DY22613</strain>
    </source>
</reference>
<dbReference type="Gene3D" id="3.30.1370.10">
    <property type="entry name" value="K Homology domain, type 1"/>
    <property type="match status" value="1"/>
</dbReference>
<dbReference type="RefSeq" id="WP_127015736.1">
    <property type="nucleotide sequence ID" value="NZ_CP016379.1"/>
</dbReference>
<dbReference type="FunFam" id="3.30.230.70:FF:000001">
    <property type="entry name" value="Polyribonucleotide nucleotidyltransferase"/>
    <property type="match status" value="1"/>
</dbReference>
<dbReference type="PIRSF" id="PIRSF005499">
    <property type="entry name" value="PNPase"/>
    <property type="match status" value="1"/>
</dbReference>
<evidence type="ECO:0000256" key="3">
    <source>
        <dbReference type="ARBA" id="ARBA00022490"/>
    </source>
</evidence>
<dbReference type="InterPro" id="IPR027408">
    <property type="entry name" value="PNPase/RNase_PH_dom_sf"/>
</dbReference>
<evidence type="ECO:0000256" key="5">
    <source>
        <dbReference type="ARBA" id="ARBA00022695"/>
    </source>
</evidence>
<dbReference type="GO" id="GO:0000175">
    <property type="term" value="F:3'-5'-RNA exonuclease activity"/>
    <property type="evidence" value="ECO:0007669"/>
    <property type="project" value="TreeGrafter"/>
</dbReference>
<evidence type="ECO:0000313" key="12">
    <source>
        <dbReference type="Proteomes" id="UP000267250"/>
    </source>
</evidence>
<dbReference type="Pfam" id="PF00013">
    <property type="entry name" value="KH_1"/>
    <property type="match status" value="1"/>
</dbReference>
<sequence>MHQWQVEVGGKEIYVETGRLAKQANKAVLVRCGGTVVLVTATMSEPREGIDFFPLMVNYEEREYAIGKIPGSIMRREGRPRDAATLAARLIDRPLRPLFPEGFRHEVQIIVTILSVDSDNEPDILALNGASMALSLSDIPFNGPIGGVKVGLVDGEFVINPDSEQREKSLLDLTVAGTKDAIMMVEAGAKEVPEDVMLDAIMFAHEAIKGLVEKQEQMVAEAGKPKIKFEVPQIDENVEKAVREMAYDRLNEAMRIVDKVERNRKVKEIATEVKEILAKKFEEDGVEDVEAKLKMVDKVVEKLNKEIVRKMILKEGIRPDGRKPDEIRPIWCEAGVLPRVHGSAVFTRGQTQVLSVLTLGAISDEQVLFGLGEEETKRFMHHYNFPPYSVGETGPLRAPGRREIGHGALGERAIEPVIPDQDDFPYTIRVVSEVLESNGSTSQASICASIMALMDGGVPIKAPVAGIAMGLMSDGENVVVLSDIQGVEDFYGDMDFKVAGTKKGITALQMDIKISGVTREILEKALEQARVGRLYILEKMLEEISEPRPELSPYAPSMITMKIDPDKIRYVIGPGGKTIKKIIDETDVKIDIEDDGTIFILATNQENGEAARDMIQNLTRDVAVGEIFKGKVKRIANFGAFVEIVPGQEGLVHISKLAKHHVKKVEDVVKIGDEIWVKVTGIDELGRINLSRKDALQELGIEDPTAPKEKLKNRG</sequence>
<accession>A0A3Q9HP06</accession>
<dbReference type="SUPFAM" id="SSF54791">
    <property type="entry name" value="Eukaryotic type KH-domain (KH-domain type I)"/>
    <property type="match status" value="1"/>
</dbReference>
<dbReference type="InterPro" id="IPR001247">
    <property type="entry name" value="ExoRNase_PH_dom1"/>
</dbReference>
<comment type="function">
    <text evidence="9">Involved in mRNA degradation. Catalyzes the phosphorolysis of single-stranded polyribonucleotides processively in the 3'- to 5'-direction.</text>
</comment>
<keyword evidence="8 9" id="KW-0694">RNA-binding</keyword>
<dbReference type="HAMAP" id="MF_01595">
    <property type="entry name" value="PNPase"/>
    <property type="match status" value="1"/>
</dbReference>
<dbReference type="EMBL" id="CP016379">
    <property type="protein sequence ID" value="AZR72401.1"/>
    <property type="molecule type" value="Genomic_DNA"/>
</dbReference>
<dbReference type="GO" id="GO:0006396">
    <property type="term" value="P:RNA processing"/>
    <property type="evidence" value="ECO:0007669"/>
    <property type="project" value="InterPro"/>
</dbReference>
<dbReference type="InterPro" id="IPR012340">
    <property type="entry name" value="NA-bd_OB-fold"/>
</dbReference>
<dbReference type="Proteomes" id="UP000267250">
    <property type="component" value="Chromosome"/>
</dbReference>
<dbReference type="CDD" id="cd04472">
    <property type="entry name" value="S1_PNPase"/>
    <property type="match status" value="1"/>
</dbReference>
<dbReference type="Pfam" id="PF03726">
    <property type="entry name" value="PNPase"/>
    <property type="match status" value="1"/>
</dbReference>
<dbReference type="InterPro" id="IPR004088">
    <property type="entry name" value="KH_dom_type_1"/>
</dbReference>
<dbReference type="Pfam" id="PF00575">
    <property type="entry name" value="S1"/>
    <property type="match status" value="1"/>
</dbReference>
<keyword evidence="12" id="KW-1185">Reference proteome</keyword>
<dbReference type="Gene3D" id="2.40.50.140">
    <property type="entry name" value="Nucleic acid-binding proteins"/>
    <property type="match status" value="1"/>
</dbReference>
<comment type="cofactor">
    <cofactor evidence="9">
        <name>Mg(2+)</name>
        <dbReference type="ChEBI" id="CHEBI:18420"/>
    </cofactor>
</comment>
<dbReference type="Pfam" id="PF01138">
    <property type="entry name" value="RNase_PH"/>
    <property type="match status" value="2"/>
</dbReference>
<dbReference type="NCBIfam" id="NF008805">
    <property type="entry name" value="PRK11824.1"/>
    <property type="match status" value="1"/>
</dbReference>
<dbReference type="SUPFAM" id="SSF50249">
    <property type="entry name" value="Nucleic acid-binding proteins"/>
    <property type="match status" value="1"/>
</dbReference>
<dbReference type="InterPro" id="IPR012162">
    <property type="entry name" value="PNPase"/>
</dbReference>
<dbReference type="SUPFAM" id="SSF55666">
    <property type="entry name" value="Ribonuclease PH domain 2-like"/>
    <property type="match status" value="2"/>
</dbReference>
<dbReference type="InterPro" id="IPR020568">
    <property type="entry name" value="Ribosomal_Su5_D2-typ_SF"/>
</dbReference>
<dbReference type="EC" id="2.7.7.8" evidence="9"/>
<dbReference type="InterPro" id="IPR004087">
    <property type="entry name" value="KH_dom"/>
</dbReference>
<dbReference type="PANTHER" id="PTHR11252:SF0">
    <property type="entry name" value="POLYRIBONUCLEOTIDE NUCLEOTIDYLTRANSFERASE 1, MITOCHONDRIAL"/>
    <property type="match status" value="1"/>
</dbReference>
<dbReference type="FunFam" id="3.30.1370.10:FF:000001">
    <property type="entry name" value="Polyribonucleotide nucleotidyltransferase"/>
    <property type="match status" value="1"/>
</dbReference>
<dbReference type="InterPro" id="IPR036612">
    <property type="entry name" value="KH_dom_type_1_sf"/>
</dbReference>
<evidence type="ECO:0000256" key="1">
    <source>
        <dbReference type="ARBA" id="ARBA00004496"/>
    </source>
</evidence>
<dbReference type="FunFam" id="3.30.230.70:FF:000002">
    <property type="entry name" value="Polyribonucleotide nucleotidyltransferase"/>
    <property type="match status" value="1"/>
</dbReference>
<evidence type="ECO:0000256" key="9">
    <source>
        <dbReference type="HAMAP-Rule" id="MF_01595"/>
    </source>
</evidence>
<dbReference type="PROSITE" id="PS50126">
    <property type="entry name" value="S1"/>
    <property type="match status" value="1"/>
</dbReference>
<dbReference type="InterPro" id="IPR015848">
    <property type="entry name" value="PNPase_PH_RNA-bd_bac/org-type"/>
</dbReference>
<dbReference type="PANTHER" id="PTHR11252">
    <property type="entry name" value="POLYRIBONUCLEOTIDE NUCLEOTIDYLTRANSFERASE"/>
    <property type="match status" value="1"/>
</dbReference>
<keyword evidence="7 9" id="KW-0460">Magnesium</keyword>
<evidence type="ECO:0000313" key="11">
    <source>
        <dbReference type="EMBL" id="AZR72401.1"/>
    </source>
</evidence>
<dbReference type="SMART" id="SM00316">
    <property type="entry name" value="S1"/>
    <property type="match status" value="1"/>
</dbReference>
<keyword evidence="4 9" id="KW-0808">Transferase</keyword>
<feature type="binding site" evidence="9">
    <location>
        <position position="495"/>
    </location>
    <ligand>
        <name>Mg(2+)</name>
        <dbReference type="ChEBI" id="CHEBI:18420"/>
    </ligand>
</feature>
<evidence type="ECO:0000259" key="10">
    <source>
        <dbReference type="PROSITE" id="PS50126"/>
    </source>
</evidence>
<dbReference type="CDD" id="cd11363">
    <property type="entry name" value="RNase_PH_PNPase_1"/>
    <property type="match status" value="1"/>
</dbReference>
<dbReference type="InterPro" id="IPR015847">
    <property type="entry name" value="ExoRNase_PH_dom2"/>
</dbReference>
<keyword evidence="3 9" id="KW-0963">Cytoplasm</keyword>
<evidence type="ECO:0000256" key="6">
    <source>
        <dbReference type="ARBA" id="ARBA00022723"/>
    </source>
</evidence>
<comment type="catalytic activity">
    <reaction evidence="9">
        <text>RNA(n+1) + phosphate = RNA(n) + a ribonucleoside 5'-diphosphate</text>
        <dbReference type="Rhea" id="RHEA:22096"/>
        <dbReference type="Rhea" id="RHEA-COMP:14527"/>
        <dbReference type="Rhea" id="RHEA-COMP:17342"/>
        <dbReference type="ChEBI" id="CHEBI:43474"/>
        <dbReference type="ChEBI" id="CHEBI:57930"/>
        <dbReference type="ChEBI" id="CHEBI:140395"/>
        <dbReference type="EC" id="2.7.7.8"/>
    </reaction>
</comment>
<organism evidence="11 12">
    <name type="scientific">Anoxybacter fermentans</name>
    <dbReference type="NCBI Taxonomy" id="1323375"/>
    <lineage>
        <taxon>Bacteria</taxon>
        <taxon>Bacillati</taxon>
        <taxon>Bacillota</taxon>
        <taxon>Clostridia</taxon>
        <taxon>Halanaerobiales</taxon>
        <taxon>Anoxybacter</taxon>
    </lineage>
</organism>